<dbReference type="SUPFAM" id="SSF53850">
    <property type="entry name" value="Periplasmic binding protein-like II"/>
    <property type="match status" value="1"/>
</dbReference>
<evidence type="ECO:0000313" key="1">
    <source>
        <dbReference type="EMBL" id="KAF2689462.1"/>
    </source>
</evidence>
<dbReference type="EMBL" id="MU005572">
    <property type="protein sequence ID" value="KAF2689462.1"/>
    <property type="molecule type" value="Genomic_DNA"/>
</dbReference>
<dbReference type="Pfam" id="PF12974">
    <property type="entry name" value="Phosphonate-bd"/>
    <property type="match status" value="1"/>
</dbReference>
<keyword evidence="2" id="KW-1185">Reference proteome</keyword>
<dbReference type="PANTHER" id="PTHR35841">
    <property type="entry name" value="PHOSPHONATES-BINDING PERIPLASMIC PROTEIN"/>
    <property type="match status" value="1"/>
</dbReference>
<dbReference type="AlphaFoldDB" id="A0A6G1JFY2"/>
<protein>
    <recommendedName>
        <fullName evidence="3">Phosphate ABC transporter substrate-binding protein</fullName>
    </recommendedName>
</protein>
<reference evidence="1" key="1">
    <citation type="journal article" date="2020" name="Stud. Mycol.">
        <title>101 Dothideomycetes genomes: a test case for predicting lifestyles and emergence of pathogens.</title>
        <authorList>
            <person name="Haridas S."/>
            <person name="Albert R."/>
            <person name="Binder M."/>
            <person name="Bloem J."/>
            <person name="Labutti K."/>
            <person name="Salamov A."/>
            <person name="Andreopoulos B."/>
            <person name="Baker S."/>
            <person name="Barry K."/>
            <person name="Bills G."/>
            <person name="Bluhm B."/>
            <person name="Cannon C."/>
            <person name="Castanera R."/>
            <person name="Culley D."/>
            <person name="Daum C."/>
            <person name="Ezra D."/>
            <person name="Gonzalez J."/>
            <person name="Henrissat B."/>
            <person name="Kuo A."/>
            <person name="Liang C."/>
            <person name="Lipzen A."/>
            <person name="Lutzoni F."/>
            <person name="Magnuson J."/>
            <person name="Mondo S."/>
            <person name="Nolan M."/>
            <person name="Ohm R."/>
            <person name="Pangilinan J."/>
            <person name="Park H.-J."/>
            <person name="Ramirez L."/>
            <person name="Alfaro M."/>
            <person name="Sun H."/>
            <person name="Tritt A."/>
            <person name="Yoshinaga Y."/>
            <person name="Zwiers L.-H."/>
            <person name="Turgeon B."/>
            <person name="Goodwin S."/>
            <person name="Spatafora J."/>
            <person name="Crous P."/>
            <person name="Grigoriev I."/>
        </authorList>
    </citation>
    <scope>NUCLEOTIDE SEQUENCE</scope>
    <source>
        <strain evidence="1">CBS 122367</strain>
    </source>
</reference>
<proteinExistence type="predicted"/>
<dbReference type="OrthoDB" id="5310573at2759"/>
<sequence>MLKPAFASLPMYDWPEAREETDGEWNTFRDLLMNEGVEAPDRLARTNADLPPMVDRTREEDAPFASVAVTLLLGDFDLMKVWNHPQLLLAQTCWGPLEHGLEREVEVVGQADYSRFEGGEREEYSSAILVRQEECGDGSHGPMETLLEFLKGKRLAFNSADSMSGYLALERDLHLLNESLDIFSEEIETGGHRASIKAVAEGRADVCAVDCRTWDLAKRFEPLAENLGVMGWTRKRKGLPYITSRHRSAVEVEKIRKALSYRA</sequence>
<organism evidence="1 2">
    <name type="scientific">Lentithecium fluviatile CBS 122367</name>
    <dbReference type="NCBI Taxonomy" id="1168545"/>
    <lineage>
        <taxon>Eukaryota</taxon>
        <taxon>Fungi</taxon>
        <taxon>Dikarya</taxon>
        <taxon>Ascomycota</taxon>
        <taxon>Pezizomycotina</taxon>
        <taxon>Dothideomycetes</taxon>
        <taxon>Pleosporomycetidae</taxon>
        <taxon>Pleosporales</taxon>
        <taxon>Massarineae</taxon>
        <taxon>Lentitheciaceae</taxon>
        <taxon>Lentithecium</taxon>
    </lineage>
</organism>
<evidence type="ECO:0008006" key="3">
    <source>
        <dbReference type="Google" id="ProtNLM"/>
    </source>
</evidence>
<gene>
    <name evidence="1" type="ORF">K458DRAFT_413735</name>
</gene>
<evidence type="ECO:0000313" key="2">
    <source>
        <dbReference type="Proteomes" id="UP000799291"/>
    </source>
</evidence>
<dbReference type="PANTHER" id="PTHR35841:SF1">
    <property type="entry name" value="PHOSPHONATES-BINDING PERIPLASMIC PROTEIN"/>
    <property type="match status" value="1"/>
</dbReference>
<dbReference type="Proteomes" id="UP000799291">
    <property type="component" value="Unassembled WGS sequence"/>
</dbReference>
<accession>A0A6G1JFY2</accession>
<dbReference type="Gene3D" id="3.40.190.10">
    <property type="entry name" value="Periplasmic binding protein-like II"/>
    <property type="match status" value="1"/>
</dbReference>
<name>A0A6G1JFY2_9PLEO</name>